<gene>
    <name evidence="1" type="ORF">MRB53_001490</name>
</gene>
<sequence length="182" mass="18977">MDSKVLVSAILFVSCFYVGFSQQEPSGIAELEFDCMESFMPCQSYLQPSSSPPPSSCCTPMKKMVETNKKCFCAVFDNVPLLKTLNVTQEDALKLPEACEAKADLTVCKSLKEEATKTISSATAGATGGASESDSQGVSGGSASSTEAPSTGTSPSSAHGLSSLSKNGVILASMVAWMLIFV</sequence>
<reference evidence="1 2" key="1">
    <citation type="journal article" date="2022" name="Hortic Res">
        <title>A haplotype resolved chromosomal level avocado genome allows analysis of novel avocado genes.</title>
        <authorList>
            <person name="Nath O."/>
            <person name="Fletcher S.J."/>
            <person name="Hayward A."/>
            <person name="Shaw L.M."/>
            <person name="Masouleh A.K."/>
            <person name="Furtado A."/>
            <person name="Henry R.J."/>
            <person name="Mitter N."/>
        </authorList>
    </citation>
    <scope>NUCLEOTIDE SEQUENCE [LARGE SCALE GENOMIC DNA]</scope>
    <source>
        <strain evidence="2">cv. Hass</strain>
    </source>
</reference>
<accession>A0ACC2MU69</accession>
<protein>
    <submittedName>
        <fullName evidence="1">Uncharacterized protein</fullName>
    </submittedName>
</protein>
<name>A0ACC2MU69_PERAE</name>
<dbReference type="EMBL" id="CM056809">
    <property type="protein sequence ID" value="KAJ8648467.1"/>
    <property type="molecule type" value="Genomic_DNA"/>
</dbReference>
<comment type="caution">
    <text evidence="1">The sequence shown here is derived from an EMBL/GenBank/DDBJ whole genome shotgun (WGS) entry which is preliminary data.</text>
</comment>
<keyword evidence="2" id="KW-1185">Reference proteome</keyword>
<organism evidence="1 2">
    <name type="scientific">Persea americana</name>
    <name type="common">Avocado</name>
    <dbReference type="NCBI Taxonomy" id="3435"/>
    <lineage>
        <taxon>Eukaryota</taxon>
        <taxon>Viridiplantae</taxon>
        <taxon>Streptophyta</taxon>
        <taxon>Embryophyta</taxon>
        <taxon>Tracheophyta</taxon>
        <taxon>Spermatophyta</taxon>
        <taxon>Magnoliopsida</taxon>
        <taxon>Magnoliidae</taxon>
        <taxon>Laurales</taxon>
        <taxon>Lauraceae</taxon>
        <taxon>Persea</taxon>
    </lineage>
</organism>
<evidence type="ECO:0000313" key="2">
    <source>
        <dbReference type="Proteomes" id="UP001234297"/>
    </source>
</evidence>
<proteinExistence type="predicted"/>
<dbReference type="Proteomes" id="UP001234297">
    <property type="component" value="Chromosome 1"/>
</dbReference>
<evidence type="ECO:0000313" key="1">
    <source>
        <dbReference type="EMBL" id="KAJ8648467.1"/>
    </source>
</evidence>